<evidence type="ECO:0000313" key="2">
    <source>
        <dbReference type="EMBL" id="KAG5459578.1"/>
    </source>
</evidence>
<accession>A0A8H8DIF4</accession>
<dbReference type="GO" id="GO:0003682">
    <property type="term" value="F:chromatin binding"/>
    <property type="evidence" value="ECO:0007669"/>
    <property type="project" value="InterPro"/>
</dbReference>
<protein>
    <recommendedName>
        <fullName evidence="1">BAH domain-containing protein</fullName>
    </recommendedName>
</protein>
<keyword evidence="3" id="KW-1185">Reference proteome</keyword>
<dbReference type="OrthoDB" id="336088at2759"/>
<dbReference type="GO" id="GO:0004842">
    <property type="term" value="F:ubiquitin-protein transferase activity"/>
    <property type="evidence" value="ECO:0007669"/>
    <property type="project" value="TreeGrafter"/>
</dbReference>
<dbReference type="InterPro" id="IPR029617">
    <property type="entry name" value="Snt2"/>
</dbReference>
<dbReference type="GO" id="GO:0048189">
    <property type="term" value="C:Lid2 complex"/>
    <property type="evidence" value="ECO:0007669"/>
    <property type="project" value="TreeGrafter"/>
</dbReference>
<name>A0A8H8DIF4_9FUNG</name>
<dbReference type="Pfam" id="PF01426">
    <property type="entry name" value="BAH"/>
    <property type="match status" value="1"/>
</dbReference>
<dbReference type="PANTHER" id="PTHR47672:SF1">
    <property type="entry name" value="E3 UBIQUITIN-PROTEIN LIGASE SNT2"/>
    <property type="match status" value="1"/>
</dbReference>
<evidence type="ECO:0000313" key="3">
    <source>
        <dbReference type="Proteomes" id="UP000673691"/>
    </source>
</evidence>
<comment type="caution">
    <text evidence="2">The sequence shown here is derived from an EMBL/GenBank/DDBJ whole genome shotgun (WGS) entry which is preliminary data.</text>
</comment>
<dbReference type="Proteomes" id="UP000673691">
    <property type="component" value="Unassembled WGS sequence"/>
</dbReference>
<proteinExistence type="predicted"/>
<dbReference type="InterPro" id="IPR001025">
    <property type="entry name" value="BAH_dom"/>
</dbReference>
<dbReference type="SMART" id="SM00439">
    <property type="entry name" value="BAH"/>
    <property type="match status" value="1"/>
</dbReference>
<gene>
    <name evidence="2" type="ORF">BJ554DRAFT_6</name>
</gene>
<dbReference type="PROSITE" id="PS51038">
    <property type="entry name" value="BAH"/>
    <property type="match status" value="1"/>
</dbReference>
<dbReference type="PANTHER" id="PTHR47672">
    <property type="entry name" value="E3 UBIQUITIN-PROTEIN LIGASE SNT2"/>
    <property type="match status" value="1"/>
</dbReference>
<reference evidence="2 3" key="1">
    <citation type="journal article" name="Sci. Rep.">
        <title>Genome-scale phylogenetic analyses confirm Olpidium as the closest living zoosporic fungus to the non-flagellated, terrestrial fungi.</title>
        <authorList>
            <person name="Chang Y."/>
            <person name="Rochon D."/>
            <person name="Sekimoto S."/>
            <person name="Wang Y."/>
            <person name="Chovatia M."/>
            <person name="Sandor L."/>
            <person name="Salamov A."/>
            <person name="Grigoriev I.V."/>
            <person name="Stajich J.E."/>
            <person name="Spatafora J.W."/>
        </authorList>
    </citation>
    <scope>NUCLEOTIDE SEQUENCE [LARGE SCALE GENOMIC DNA]</scope>
    <source>
        <strain evidence="2">S191</strain>
    </source>
</reference>
<dbReference type="EMBL" id="JAEFCI010006620">
    <property type="protein sequence ID" value="KAG5459578.1"/>
    <property type="molecule type" value="Genomic_DNA"/>
</dbReference>
<dbReference type="InterPro" id="IPR043151">
    <property type="entry name" value="BAH_sf"/>
</dbReference>
<dbReference type="AlphaFoldDB" id="A0A8H8DIF4"/>
<dbReference type="Gene3D" id="2.30.30.490">
    <property type="match status" value="1"/>
</dbReference>
<dbReference type="GO" id="GO:0036205">
    <property type="term" value="P:histone catabolic process"/>
    <property type="evidence" value="ECO:0007669"/>
    <property type="project" value="TreeGrafter"/>
</dbReference>
<organism evidence="2 3">
    <name type="scientific">Olpidium bornovanus</name>
    <dbReference type="NCBI Taxonomy" id="278681"/>
    <lineage>
        <taxon>Eukaryota</taxon>
        <taxon>Fungi</taxon>
        <taxon>Fungi incertae sedis</taxon>
        <taxon>Olpidiomycota</taxon>
        <taxon>Olpidiomycotina</taxon>
        <taxon>Olpidiomycetes</taxon>
        <taxon>Olpidiales</taxon>
        <taxon>Olpidiaceae</taxon>
        <taxon>Olpidium</taxon>
    </lineage>
</organism>
<feature type="domain" description="BAH" evidence="1">
    <location>
        <begin position="132"/>
        <end position="251"/>
    </location>
</feature>
<sequence>MCAPCPYGLPPGFIVGGFHILEEFLPIHARARKKFARLGGRLGDDFPPDSKAAGRRQDAGKRRAQPVAEKGKLAFCSALRVDLAGYPRGVLRSWAAGQNPGLSNREAVGVTVGCFLCRMSVDVRPLLSVAAQRARSGRGNAAGRQSPHEPCYIGRVLEFLPHPKFPAELQVRVAWFYRPKDVLSGRRKHWDPRLVVATMHTDLNPVTSIRGLCTVKHEAYIPDLEAYKKSEDHFYYNQLFDRYCRAAYDVVLCEKVRNLPADVAQALRERFEFILVEEGRAGEFTEEYQVRERKSIGPKRYPCLLPLILQQGLPALRSVCSQLPHELPGPAAHAETAERLLVGLRHLLAQPERGAG</sequence>
<evidence type="ECO:0000259" key="1">
    <source>
        <dbReference type="PROSITE" id="PS51038"/>
    </source>
</evidence>